<sequence length="192" mass="21438">MTIPDNTPPALPGSIDHPLNSRGRMGRLSFAAWSLLSTILVVVAVLVISLIFTSFPSESTAVQLISTLLLIACYVVFLFYSFIFMIRRLHDRNHSGWLSLLFIVPLINAILVLYLLFAKGDAGANRFGLPRGTPGWEKVLGWMYLVLLPILFIVGFSTSMFSSYQEYTERATVFQPDTLPIQHSTHSTRLSS</sequence>
<keyword evidence="1" id="KW-0812">Transmembrane</keyword>
<dbReference type="KEGG" id="asol:BEN76_11935"/>
<feature type="transmembrane region" description="Helical" evidence="1">
    <location>
        <begin position="97"/>
        <end position="117"/>
    </location>
</feature>
<keyword evidence="1" id="KW-1133">Transmembrane helix</keyword>
<dbReference type="Proteomes" id="UP000185674">
    <property type="component" value="Chromosome"/>
</dbReference>
<gene>
    <name evidence="2" type="ORF">BEN76_11935</name>
</gene>
<evidence type="ECO:0000313" key="2">
    <source>
        <dbReference type="EMBL" id="APV36685.1"/>
    </source>
</evidence>
<evidence type="ECO:0000256" key="1">
    <source>
        <dbReference type="SAM" id="Phobius"/>
    </source>
</evidence>
<feature type="transmembrane region" description="Helical" evidence="1">
    <location>
        <begin position="64"/>
        <end position="85"/>
    </location>
</feature>
<evidence type="ECO:0000313" key="3">
    <source>
        <dbReference type="Proteomes" id="UP000185674"/>
    </source>
</evidence>
<dbReference type="PANTHER" id="PTHR34980">
    <property type="entry name" value="INNER MEMBRANE PROTEIN-RELATED-RELATED"/>
    <property type="match status" value="1"/>
</dbReference>
<dbReference type="EMBL" id="CP016896">
    <property type="protein sequence ID" value="APV36685.1"/>
    <property type="molecule type" value="Genomic_DNA"/>
</dbReference>
<feature type="transmembrane region" description="Helical" evidence="1">
    <location>
        <begin position="30"/>
        <end position="52"/>
    </location>
</feature>
<dbReference type="InterPro" id="IPR008523">
    <property type="entry name" value="DUF805"/>
</dbReference>
<protein>
    <recommendedName>
        <fullName evidence="4">DUF805 domain-containing protein</fullName>
    </recommendedName>
</protein>
<dbReference type="GO" id="GO:0005886">
    <property type="term" value="C:plasma membrane"/>
    <property type="evidence" value="ECO:0007669"/>
    <property type="project" value="TreeGrafter"/>
</dbReference>
<name>A0A1P8EKE4_9GAMM</name>
<organism evidence="2 3">
    <name type="scientific">Acinetobacter soli</name>
    <dbReference type="NCBI Taxonomy" id="487316"/>
    <lineage>
        <taxon>Bacteria</taxon>
        <taxon>Pseudomonadati</taxon>
        <taxon>Pseudomonadota</taxon>
        <taxon>Gammaproteobacteria</taxon>
        <taxon>Moraxellales</taxon>
        <taxon>Moraxellaceae</taxon>
        <taxon>Acinetobacter</taxon>
    </lineage>
</organism>
<reference evidence="2 3" key="1">
    <citation type="submission" date="2016-08" db="EMBL/GenBank/DDBJ databases">
        <title>Complete genome sequence of Acinetobacter baylyi strain GFJ2.</title>
        <authorList>
            <person name="Tabata M."/>
            <person name="Kuboki S."/>
            <person name="Gibu N."/>
            <person name="Kinouchi Y."/>
            <person name="Vangnai A."/>
            <person name="Kasai D."/>
            <person name="Fukuda M."/>
        </authorList>
    </citation>
    <scope>NUCLEOTIDE SEQUENCE [LARGE SCALE GENOMIC DNA]</scope>
    <source>
        <strain evidence="2 3">GFJ2</strain>
    </source>
</reference>
<proteinExistence type="predicted"/>
<evidence type="ECO:0008006" key="4">
    <source>
        <dbReference type="Google" id="ProtNLM"/>
    </source>
</evidence>
<keyword evidence="1" id="KW-0472">Membrane</keyword>
<dbReference type="RefSeq" id="WP_004934129.1">
    <property type="nucleotide sequence ID" value="NZ_BBNM01000002.1"/>
</dbReference>
<dbReference type="PANTHER" id="PTHR34980:SF3">
    <property type="entry name" value="BLR8105 PROTEIN"/>
    <property type="match status" value="1"/>
</dbReference>
<feature type="transmembrane region" description="Helical" evidence="1">
    <location>
        <begin position="139"/>
        <end position="161"/>
    </location>
</feature>
<dbReference type="Pfam" id="PF05656">
    <property type="entry name" value="DUF805"/>
    <property type="match status" value="1"/>
</dbReference>
<dbReference type="eggNOG" id="COG3152">
    <property type="taxonomic scope" value="Bacteria"/>
</dbReference>
<dbReference type="STRING" id="487316.BEN76_11935"/>
<accession>A0A1P8EKE4</accession>
<dbReference type="AlphaFoldDB" id="A0A1P8EKE4"/>